<dbReference type="PANTHER" id="PTHR32089">
    <property type="entry name" value="METHYL-ACCEPTING CHEMOTAXIS PROTEIN MCPB"/>
    <property type="match status" value="1"/>
</dbReference>
<proteinExistence type="inferred from homology"/>
<comment type="caution">
    <text evidence="7">The sequence shown here is derived from an EMBL/GenBank/DDBJ whole genome shotgun (WGS) entry which is preliminary data.</text>
</comment>
<evidence type="ECO:0000256" key="1">
    <source>
        <dbReference type="ARBA" id="ARBA00023224"/>
    </source>
</evidence>
<accession>A0ABR8YVG9</accession>
<keyword evidence="4" id="KW-1133">Transmembrane helix</keyword>
<name>A0ABR8YVG9_9CLOT</name>
<feature type="domain" description="HAMP" evidence="6">
    <location>
        <begin position="374"/>
        <end position="429"/>
    </location>
</feature>
<comment type="similarity">
    <text evidence="2">Belongs to the methyl-accepting chemotaxis (MCP) protein family.</text>
</comment>
<dbReference type="SUPFAM" id="SSF58104">
    <property type="entry name" value="Methyl-accepting chemotaxis protein (MCP) signaling domain"/>
    <property type="match status" value="1"/>
</dbReference>
<dbReference type="PANTHER" id="PTHR32089:SF112">
    <property type="entry name" value="LYSOZYME-LIKE PROTEIN-RELATED"/>
    <property type="match status" value="1"/>
</dbReference>
<feature type="domain" description="Methyl-accepting transducer" evidence="5">
    <location>
        <begin position="448"/>
        <end position="720"/>
    </location>
</feature>
<dbReference type="InterPro" id="IPR029151">
    <property type="entry name" value="Sensor-like_sf"/>
</dbReference>
<keyword evidence="1 3" id="KW-0807">Transducer</keyword>
<dbReference type="Gene3D" id="6.10.340.10">
    <property type="match status" value="1"/>
</dbReference>
<evidence type="ECO:0000256" key="3">
    <source>
        <dbReference type="PROSITE-ProRule" id="PRU00284"/>
    </source>
</evidence>
<protein>
    <submittedName>
        <fullName evidence="7">Methyl-accepting chemotaxis protein</fullName>
    </submittedName>
</protein>
<dbReference type="PROSITE" id="PS50885">
    <property type="entry name" value="HAMP"/>
    <property type="match status" value="1"/>
</dbReference>
<dbReference type="PROSITE" id="PS50111">
    <property type="entry name" value="CHEMOTAXIS_TRANSDUC_2"/>
    <property type="match status" value="1"/>
</dbReference>
<dbReference type="SUPFAM" id="SSF103190">
    <property type="entry name" value="Sensory domain-like"/>
    <property type="match status" value="1"/>
</dbReference>
<keyword evidence="4" id="KW-0472">Membrane</keyword>
<feature type="transmembrane region" description="Helical" evidence="4">
    <location>
        <begin position="354"/>
        <end position="377"/>
    </location>
</feature>
<dbReference type="InterPro" id="IPR003660">
    <property type="entry name" value="HAMP_dom"/>
</dbReference>
<dbReference type="Proteomes" id="UP000627166">
    <property type="component" value="Unassembled WGS sequence"/>
</dbReference>
<dbReference type="InterPro" id="IPR004089">
    <property type="entry name" value="MCPsignal_dom"/>
</dbReference>
<evidence type="ECO:0000259" key="6">
    <source>
        <dbReference type="PROSITE" id="PS50885"/>
    </source>
</evidence>
<keyword evidence="4" id="KW-0812">Transmembrane</keyword>
<reference evidence="7 8" key="1">
    <citation type="submission" date="2020-08" db="EMBL/GenBank/DDBJ databases">
        <title>A Genomic Blueprint of the Chicken Gut Microbiome.</title>
        <authorList>
            <person name="Gilroy R."/>
            <person name="Ravi A."/>
            <person name="Getino M."/>
            <person name="Pursley I."/>
            <person name="Horton D.L."/>
            <person name="Alikhan N.-F."/>
            <person name="Baker D."/>
            <person name="Gharbi K."/>
            <person name="Hall N."/>
            <person name="Watson M."/>
            <person name="Adriaenssens E.M."/>
            <person name="Foster-Nyarko E."/>
            <person name="Jarju S."/>
            <person name="Secka A."/>
            <person name="Antonio M."/>
            <person name="Oren A."/>
            <person name="Chaudhuri R."/>
            <person name="La Ragione R.M."/>
            <person name="Hildebrand F."/>
            <person name="Pallen M.J."/>
        </authorList>
    </citation>
    <scope>NUCLEOTIDE SEQUENCE [LARGE SCALE GENOMIC DNA]</scope>
    <source>
        <strain evidence="7 8">N37</strain>
    </source>
</reference>
<evidence type="ECO:0000313" key="8">
    <source>
        <dbReference type="Proteomes" id="UP000627166"/>
    </source>
</evidence>
<sequence>MGGKKWSKSLRLKERFNKIKSKKKNKKVKGVEKAERKKINFKNFKISSIKNMTMSSIGMKISGIISCIVILAMIVTGSFIHNKASSIISNLSKKEMSTIIDKSIDTISIMIEKYSMEVASIASLKDNCEILIGKDSSDSKAKSEAEELSNNMNKYFRDYIKSNLEIERISLIDLSGNIISDSEDEFIGKSVKDSSFHESSSGGAKMISDTMKSEKSDRSIIVFTYPVQNHDNHGQCIGYIASYVYTDSFAKYLKNINVNNTTSSFSFLLDETGKYIYHKNSEFLGDEIRINEIKEVVDKAKKGMNVDIGTLEYTDYEDKIISAYGIIPKTNWTLVVSAYENEIMAPVHSMTNTIILIALIVIATCLIFAFIVARFLIKPIIRAKELVVKTSKLDLTEDKVNYSKFSKDEIGQISKSVVQMRRALRDVVKKIIDVEEMINRNAEVVEKSTAILRAKAEETSMETSVVSAGIQETAATSEEMAASSEDMKLGIGNIASESLNGSQLTEDIVTRAIRIEKLSRESKDETQSLYIDVKEELEVAIEASKEVNQIHSLANAILKITDQTNLLALNAAIEAARAGDAGRGFAVVADEVRKLAVESGKTASNIQNVVKSVYSSVENLSKSSEKMMKFIEKQINKDYDRMIDVGKQYSKDANVFNKFMLDFSDEAQRLSTNVEGIVKAIEDVSTTLSEGASGIFNISTKTEDIVDKIEEINSASIENKSSASKLTEITSKFKL</sequence>
<dbReference type="Gene3D" id="1.10.287.950">
    <property type="entry name" value="Methyl-accepting chemotaxis protein"/>
    <property type="match status" value="1"/>
</dbReference>
<dbReference type="Gene3D" id="3.30.450.20">
    <property type="entry name" value="PAS domain"/>
    <property type="match status" value="1"/>
</dbReference>
<dbReference type="EMBL" id="JACSQB010000107">
    <property type="protein sequence ID" value="MBD8047993.1"/>
    <property type="molecule type" value="Genomic_DNA"/>
</dbReference>
<dbReference type="RefSeq" id="WP_191740949.1">
    <property type="nucleotide sequence ID" value="NZ_JACSQB010000107.1"/>
</dbReference>
<dbReference type="CDD" id="cd12912">
    <property type="entry name" value="PDC2_MCP_like"/>
    <property type="match status" value="1"/>
</dbReference>
<dbReference type="SMART" id="SM00283">
    <property type="entry name" value="MA"/>
    <property type="match status" value="1"/>
</dbReference>
<evidence type="ECO:0000313" key="7">
    <source>
        <dbReference type="EMBL" id="MBD8047993.1"/>
    </source>
</evidence>
<evidence type="ECO:0000259" key="5">
    <source>
        <dbReference type="PROSITE" id="PS50111"/>
    </source>
</evidence>
<evidence type="ECO:0000256" key="4">
    <source>
        <dbReference type="SAM" id="Phobius"/>
    </source>
</evidence>
<keyword evidence="8" id="KW-1185">Reference proteome</keyword>
<evidence type="ECO:0000256" key="2">
    <source>
        <dbReference type="ARBA" id="ARBA00029447"/>
    </source>
</evidence>
<organism evidence="7 8">
    <name type="scientific">Clostridium faecium</name>
    <dbReference type="NCBI Taxonomy" id="2762223"/>
    <lineage>
        <taxon>Bacteria</taxon>
        <taxon>Bacillati</taxon>
        <taxon>Bacillota</taxon>
        <taxon>Clostridia</taxon>
        <taxon>Eubacteriales</taxon>
        <taxon>Clostridiaceae</taxon>
        <taxon>Clostridium</taxon>
    </lineage>
</organism>
<gene>
    <name evidence="7" type="ORF">H9637_13255</name>
</gene>
<dbReference type="Pfam" id="PF00015">
    <property type="entry name" value="MCPsignal"/>
    <property type="match status" value="1"/>
</dbReference>